<keyword evidence="1" id="KW-0472">Membrane</keyword>
<reference evidence="2 3" key="1">
    <citation type="journal article" date="2016" name="Nat. Commun.">
        <title>Thousands of microbial genomes shed light on interconnected biogeochemical processes in an aquifer system.</title>
        <authorList>
            <person name="Anantharaman K."/>
            <person name="Brown C.T."/>
            <person name="Hug L.A."/>
            <person name="Sharon I."/>
            <person name="Castelle C.J."/>
            <person name="Probst A.J."/>
            <person name="Thomas B.C."/>
            <person name="Singh A."/>
            <person name="Wilkins M.J."/>
            <person name="Karaoz U."/>
            <person name="Brodie E.L."/>
            <person name="Williams K.H."/>
            <person name="Hubbard S.S."/>
            <person name="Banfield J.F."/>
        </authorList>
    </citation>
    <scope>NUCLEOTIDE SEQUENCE [LARGE SCALE GENOMIC DNA]</scope>
</reference>
<feature type="transmembrane region" description="Helical" evidence="1">
    <location>
        <begin position="20"/>
        <end position="37"/>
    </location>
</feature>
<dbReference type="Proteomes" id="UP000177396">
    <property type="component" value="Unassembled WGS sequence"/>
</dbReference>
<evidence type="ECO:0000313" key="2">
    <source>
        <dbReference type="EMBL" id="OGG00798.1"/>
    </source>
</evidence>
<sequence length="149" mass="17484">MKYLPNLNTESGNHQLKKFILVSLFIFVIFYELKTNVPSRLDLRFISGLIFWIIIIWIILRPNRKKEITITDTSLTMGSKKVSLSDIDSIFIPPGENNPSLFFYKNRNGKEVHLGNFDLIGFDRETVYRIIAELKNKKPLIQIKDEFFE</sequence>
<evidence type="ECO:0000313" key="3">
    <source>
        <dbReference type="Proteomes" id="UP000177396"/>
    </source>
</evidence>
<protein>
    <submittedName>
        <fullName evidence="2">Uncharacterized protein</fullName>
    </submittedName>
</protein>
<accession>A0A1F5YKQ5</accession>
<dbReference type="EMBL" id="MFJB01000012">
    <property type="protein sequence ID" value="OGG00798.1"/>
    <property type="molecule type" value="Genomic_DNA"/>
</dbReference>
<proteinExistence type="predicted"/>
<keyword evidence="1" id="KW-1133">Transmembrane helix</keyword>
<dbReference type="AlphaFoldDB" id="A0A1F5YKQ5"/>
<gene>
    <name evidence="2" type="ORF">A2153_00080</name>
</gene>
<evidence type="ECO:0000256" key="1">
    <source>
        <dbReference type="SAM" id="Phobius"/>
    </source>
</evidence>
<keyword evidence="1" id="KW-0812">Transmembrane</keyword>
<organism evidence="2 3">
    <name type="scientific">Candidatus Gottesmanbacteria bacterium RBG_16_38_7b</name>
    <dbReference type="NCBI Taxonomy" id="1798372"/>
    <lineage>
        <taxon>Bacteria</taxon>
        <taxon>Candidatus Gottesmaniibacteriota</taxon>
    </lineage>
</organism>
<feature type="transmembrane region" description="Helical" evidence="1">
    <location>
        <begin position="43"/>
        <end position="60"/>
    </location>
</feature>
<comment type="caution">
    <text evidence="2">The sequence shown here is derived from an EMBL/GenBank/DDBJ whole genome shotgun (WGS) entry which is preliminary data.</text>
</comment>
<name>A0A1F5YKQ5_9BACT</name>